<feature type="compositionally biased region" description="Acidic residues" evidence="1">
    <location>
        <begin position="71"/>
        <end position="88"/>
    </location>
</feature>
<keyword evidence="2" id="KW-0472">Membrane</keyword>
<gene>
    <name evidence="3" type="ORF">VMCG_04528</name>
</gene>
<accession>A0A423WRX1</accession>
<feature type="transmembrane region" description="Helical" evidence="2">
    <location>
        <begin position="25"/>
        <end position="46"/>
    </location>
</feature>
<dbReference type="OrthoDB" id="5205762at2759"/>
<comment type="caution">
    <text evidence="3">The sequence shown here is derived from an EMBL/GenBank/DDBJ whole genome shotgun (WGS) entry which is preliminary data.</text>
</comment>
<evidence type="ECO:0000313" key="4">
    <source>
        <dbReference type="Proteomes" id="UP000283895"/>
    </source>
</evidence>
<evidence type="ECO:0000313" key="3">
    <source>
        <dbReference type="EMBL" id="ROW06060.1"/>
    </source>
</evidence>
<evidence type="ECO:0000256" key="1">
    <source>
        <dbReference type="SAM" id="MobiDB-lite"/>
    </source>
</evidence>
<dbReference type="EMBL" id="LKEA01000011">
    <property type="protein sequence ID" value="ROW06060.1"/>
    <property type="molecule type" value="Genomic_DNA"/>
</dbReference>
<keyword evidence="2" id="KW-0812">Transmembrane</keyword>
<proteinExistence type="predicted"/>
<feature type="compositionally biased region" description="Basic and acidic residues" evidence="1">
    <location>
        <begin position="90"/>
        <end position="103"/>
    </location>
</feature>
<feature type="region of interest" description="Disordered" evidence="1">
    <location>
        <begin position="56"/>
        <end position="147"/>
    </location>
</feature>
<reference evidence="3 4" key="1">
    <citation type="submission" date="2015-09" db="EMBL/GenBank/DDBJ databases">
        <title>Host preference determinants of Valsa canker pathogens revealed by comparative genomics.</title>
        <authorList>
            <person name="Yin Z."/>
            <person name="Huang L."/>
        </authorList>
    </citation>
    <scope>NUCLEOTIDE SEQUENCE [LARGE SCALE GENOMIC DNA]</scope>
    <source>
        <strain evidence="3 4">03-1</strain>
    </source>
</reference>
<keyword evidence="2" id="KW-1133">Transmembrane helix</keyword>
<dbReference type="AlphaFoldDB" id="A0A423WRX1"/>
<dbReference type="Proteomes" id="UP000283895">
    <property type="component" value="Unassembled WGS sequence"/>
</dbReference>
<sequence length="188" mass="21064">MSHFSDEFITYAKEEDAVNHQHSSNWIPCYVLITIIPFVFIGCAWWSNRQKKAAKPINKRRSRTCDHSQEDDSGDDGDDDDDNDEPGDDGVARNGEDWAREGEDGTSEVESGGGGDDAFEDVDLTEEGSSRSRWLRGGGRLTDHHHPVPNWLRKTALPGESSAFQFQSVGSDWPRYENLVLVQMESSS</sequence>
<protein>
    <submittedName>
        <fullName evidence="3">Uncharacterized protein</fullName>
    </submittedName>
</protein>
<organism evidence="3 4">
    <name type="scientific">Cytospora schulzeri</name>
    <dbReference type="NCBI Taxonomy" id="448051"/>
    <lineage>
        <taxon>Eukaryota</taxon>
        <taxon>Fungi</taxon>
        <taxon>Dikarya</taxon>
        <taxon>Ascomycota</taxon>
        <taxon>Pezizomycotina</taxon>
        <taxon>Sordariomycetes</taxon>
        <taxon>Sordariomycetidae</taxon>
        <taxon>Diaporthales</taxon>
        <taxon>Cytosporaceae</taxon>
        <taxon>Cytospora</taxon>
    </lineage>
</organism>
<keyword evidence="4" id="KW-1185">Reference proteome</keyword>
<evidence type="ECO:0000256" key="2">
    <source>
        <dbReference type="SAM" id="Phobius"/>
    </source>
</evidence>
<name>A0A423WRX1_9PEZI</name>
<feature type="compositionally biased region" description="Acidic residues" evidence="1">
    <location>
        <begin position="117"/>
        <end position="126"/>
    </location>
</feature>